<dbReference type="EMBL" id="JBHRZI010000011">
    <property type="protein sequence ID" value="MFC3891400.1"/>
    <property type="molecule type" value="Genomic_DNA"/>
</dbReference>
<proteinExistence type="predicted"/>
<sequence>MISDLLCNNKVPVVQRGLRLPLKPDAVSHEYFHGSWHPLSTDPAIDVPALVTPARRPW</sequence>
<organism evidence="1 2">
    <name type="scientific">Lentzea rhizosphaerae</name>
    <dbReference type="NCBI Taxonomy" id="2041025"/>
    <lineage>
        <taxon>Bacteria</taxon>
        <taxon>Bacillati</taxon>
        <taxon>Actinomycetota</taxon>
        <taxon>Actinomycetes</taxon>
        <taxon>Pseudonocardiales</taxon>
        <taxon>Pseudonocardiaceae</taxon>
        <taxon>Lentzea</taxon>
    </lineage>
</organism>
<evidence type="ECO:0000313" key="2">
    <source>
        <dbReference type="Proteomes" id="UP001595690"/>
    </source>
</evidence>
<protein>
    <submittedName>
        <fullName evidence="1">Uncharacterized protein</fullName>
    </submittedName>
</protein>
<keyword evidence="2" id="KW-1185">Reference proteome</keyword>
<comment type="caution">
    <text evidence="1">The sequence shown here is derived from an EMBL/GenBank/DDBJ whole genome shotgun (WGS) entry which is preliminary data.</text>
</comment>
<reference evidence="2" key="1">
    <citation type="journal article" date="2019" name="Int. J. Syst. Evol. Microbiol.">
        <title>The Global Catalogue of Microorganisms (GCM) 10K type strain sequencing project: providing services to taxonomists for standard genome sequencing and annotation.</title>
        <authorList>
            <consortium name="The Broad Institute Genomics Platform"/>
            <consortium name="The Broad Institute Genome Sequencing Center for Infectious Disease"/>
            <person name="Wu L."/>
            <person name="Ma J."/>
        </authorList>
    </citation>
    <scope>NUCLEOTIDE SEQUENCE [LARGE SCALE GENOMIC DNA]</scope>
    <source>
        <strain evidence="2">CGMCC 4.7405</strain>
    </source>
</reference>
<evidence type="ECO:0000313" key="1">
    <source>
        <dbReference type="EMBL" id="MFC3891400.1"/>
    </source>
</evidence>
<gene>
    <name evidence="1" type="ORF">ACFOWZ_07925</name>
</gene>
<dbReference type="Proteomes" id="UP001595690">
    <property type="component" value="Unassembled WGS sequence"/>
</dbReference>
<accession>A0ABV8BN86</accession>
<dbReference type="RefSeq" id="WP_157984534.1">
    <property type="nucleotide sequence ID" value="NZ_JBHRZI010000011.1"/>
</dbReference>
<name>A0ABV8BN86_9PSEU</name>